<dbReference type="EMBL" id="CP009043">
    <property type="protein sequence ID" value="AII15315.1"/>
    <property type="molecule type" value="Genomic_DNA"/>
</dbReference>
<dbReference type="KEGG" id="caj:CIG1485E_1492"/>
<evidence type="ECO:0000256" key="1">
    <source>
        <dbReference type="ARBA" id="ARBA00022505"/>
    </source>
</evidence>
<dbReference type="eggNOG" id="ENOG502ZNHD">
    <property type="taxonomic scope" value="Bacteria"/>
</dbReference>
<name>A0A076FAR9_9BACT</name>
<dbReference type="RefSeq" id="WP_081867152.1">
    <property type="nucleotide sequence ID" value="NZ_CP009043.1"/>
</dbReference>
<dbReference type="HOGENOM" id="CLU_202476_0_0_7"/>
<dbReference type="PROSITE" id="PS51318">
    <property type="entry name" value="TAT"/>
    <property type="match status" value="1"/>
</dbReference>
<keyword evidence="3" id="KW-1185">Reference proteome</keyword>
<dbReference type="InterPro" id="IPR006311">
    <property type="entry name" value="TAT_signal"/>
</dbReference>
<organism evidence="2 3">
    <name type="scientific">Campylobacter iguaniorum</name>
    <dbReference type="NCBI Taxonomy" id="1244531"/>
    <lineage>
        <taxon>Bacteria</taxon>
        <taxon>Pseudomonadati</taxon>
        <taxon>Campylobacterota</taxon>
        <taxon>Epsilonproteobacteria</taxon>
        <taxon>Campylobacterales</taxon>
        <taxon>Campylobacteraceae</taxon>
        <taxon>Campylobacter</taxon>
    </lineage>
</organism>
<dbReference type="NCBIfam" id="TIGR01409">
    <property type="entry name" value="TAT_signal_seq"/>
    <property type="match status" value="1"/>
</dbReference>
<accession>A0A076FAR9</accession>
<proteinExistence type="predicted"/>
<dbReference type="STRING" id="1244531.CIG2463D_1685"/>
<keyword evidence="1" id="KW-0500">Molybdenum</keyword>
<dbReference type="Proteomes" id="UP000028486">
    <property type="component" value="Chromosome"/>
</dbReference>
<reference evidence="3" key="1">
    <citation type="journal article" date="2014" name="Genome Announc.">
        <title>Complete Genome Sequence of Campylobacter iguaniorum Strain 1485ET, Isolated from a Bearded Dragon (Pogona vitticeps).</title>
        <authorList>
            <person name="Gilbert M.J."/>
            <person name="Miller W.G."/>
            <person name="Yee E."/>
            <person name="Kik M."/>
            <person name="Wagenaar J.A."/>
            <person name="Duim B."/>
        </authorList>
    </citation>
    <scope>NUCLEOTIDE SEQUENCE [LARGE SCALE GENOMIC DNA]</scope>
    <source>
        <strain evidence="3">1485E</strain>
    </source>
</reference>
<dbReference type="AlphaFoldDB" id="A0A076FAR9"/>
<protein>
    <submittedName>
        <fullName evidence="2">Putative formate dehydrogenase-associated protein</fullName>
    </submittedName>
</protein>
<dbReference type="InterPro" id="IPR019546">
    <property type="entry name" value="TAT_signal_bac_arc"/>
</dbReference>
<evidence type="ECO:0000313" key="3">
    <source>
        <dbReference type="Proteomes" id="UP000028486"/>
    </source>
</evidence>
<gene>
    <name evidence="2" type="ORF">CIG1485E_1492</name>
</gene>
<evidence type="ECO:0000313" key="2">
    <source>
        <dbReference type="EMBL" id="AII15315.1"/>
    </source>
</evidence>
<sequence>MENRREFLKKALQVGAIAGAGVVATNALASSKTYSEQDANGVVSGKSKKKEVLYYKSEAWNKYYKIAY</sequence>